<evidence type="ECO:0000256" key="1">
    <source>
        <dbReference type="ARBA" id="ARBA00022723"/>
    </source>
</evidence>
<dbReference type="Gene3D" id="3.30.160.60">
    <property type="entry name" value="Classic Zinc Finger"/>
    <property type="match status" value="1"/>
</dbReference>
<accession>A0A8S3YC74</accession>
<dbReference type="Pfam" id="PF00643">
    <property type="entry name" value="zf-B_box"/>
    <property type="match status" value="1"/>
</dbReference>
<dbReference type="PROSITE" id="PS50119">
    <property type="entry name" value="ZF_BBOX"/>
    <property type="match status" value="2"/>
</dbReference>
<protein>
    <recommendedName>
        <fullName evidence="3">B box-type domain-containing protein</fullName>
    </recommendedName>
</protein>
<dbReference type="Proteomes" id="UP000678393">
    <property type="component" value="Unassembled WGS sequence"/>
</dbReference>
<evidence type="ECO:0000313" key="5">
    <source>
        <dbReference type="Proteomes" id="UP000678393"/>
    </source>
</evidence>
<keyword evidence="2" id="KW-0863">Zinc-finger</keyword>
<evidence type="ECO:0000313" key="4">
    <source>
        <dbReference type="EMBL" id="CAG5114889.1"/>
    </source>
</evidence>
<keyword evidence="1" id="KW-0479">Metal-binding</keyword>
<feature type="domain" description="B box-type" evidence="3">
    <location>
        <begin position="140"/>
        <end position="189"/>
    </location>
</feature>
<dbReference type="PANTHER" id="PTHR25462:SF306">
    <property type="entry name" value="TRIPARTITE MOTIF CONTAINING 9"/>
    <property type="match status" value="1"/>
</dbReference>
<dbReference type="GO" id="GO:0061630">
    <property type="term" value="F:ubiquitin protein ligase activity"/>
    <property type="evidence" value="ECO:0007669"/>
    <property type="project" value="TreeGrafter"/>
</dbReference>
<dbReference type="OrthoDB" id="295536at2759"/>
<sequence>MEDELRCPVCCRVYTKPVLMPCSHSLCVACALSCQEPAQNLLPHSLSSAGSESDSGTVISDRTSLLDFPDMDKLSIVSETDSGVVCNSRPSSYIGTASVANIFLQSLQNCTYGIKCVVCERMVFMDDTGALSLPTNRVLEAILKCERCLIDHRPATAMCEQCEVFFCDICREQCHPATGMYAKHTLVDPTQGDIILKYKKKNSKEFKCNEHPSESLGMFCLSCRLPVCCQCAQDGRHMTHEVQPLSSMCKSQK</sequence>
<proteinExistence type="predicted"/>
<evidence type="ECO:0000256" key="2">
    <source>
        <dbReference type="PROSITE-ProRule" id="PRU00024"/>
    </source>
</evidence>
<dbReference type="AlphaFoldDB" id="A0A8S3YC74"/>
<dbReference type="InterPro" id="IPR047153">
    <property type="entry name" value="TRIM45/56/19-like"/>
</dbReference>
<name>A0A8S3YC74_9EUPU</name>
<dbReference type="CDD" id="cd19764">
    <property type="entry name" value="Bbox2_TRIM9-like"/>
    <property type="match status" value="1"/>
</dbReference>
<reference evidence="4" key="1">
    <citation type="submission" date="2021-04" db="EMBL/GenBank/DDBJ databases">
        <authorList>
            <consortium name="Molecular Ecology Group"/>
        </authorList>
    </citation>
    <scope>NUCLEOTIDE SEQUENCE</scope>
</reference>
<dbReference type="GO" id="GO:0008270">
    <property type="term" value="F:zinc ion binding"/>
    <property type="evidence" value="ECO:0007669"/>
    <property type="project" value="UniProtKB-KW"/>
</dbReference>
<evidence type="ECO:0000259" key="3">
    <source>
        <dbReference type="PROSITE" id="PS50119"/>
    </source>
</evidence>
<feature type="non-terminal residue" evidence="4">
    <location>
        <position position="1"/>
    </location>
</feature>
<dbReference type="SUPFAM" id="SSF57850">
    <property type="entry name" value="RING/U-box"/>
    <property type="match status" value="1"/>
</dbReference>
<organism evidence="4 5">
    <name type="scientific">Candidula unifasciata</name>
    <dbReference type="NCBI Taxonomy" id="100452"/>
    <lineage>
        <taxon>Eukaryota</taxon>
        <taxon>Metazoa</taxon>
        <taxon>Spiralia</taxon>
        <taxon>Lophotrochozoa</taxon>
        <taxon>Mollusca</taxon>
        <taxon>Gastropoda</taxon>
        <taxon>Heterobranchia</taxon>
        <taxon>Euthyneura</taxon>
        <taxon>Panpulmonata</taxon>
        <taxon>Eupulmonata</taxon>
        <taxon>Stylommatophora</taxon>
        <taxon>Helicina</taxon>
        <taxon>Helicoidea</taxon>
        <taxon>Geomitridae</taxon>
        <taxon>Candidula</taxon>
    </lineage>
</organism>
<dbReference type="InterPro" id="IPR000315">
    <property type="entry name" value="Znf_B-box"/>
</dbReference>
<keyword evidence="2" id="KW-0862">Zinc</keyword>
<dbReference type="Gene3D" id="4.10.830.40">
    <property type="match status" value="1"/>
</dbReference>
<dbReference type="InterPro" id="IPR013083">
    <property type="entry name" value="Znf_RING/FYVE/PHD"/>
</dbReference>
<gene>
    <name evidence="4" type="ORF">CUNI_LOCUS447</name>
</gene>
<keyword evidence="5" id="KW-1185">Reference proteome</keyword>
<comment type="caution">
    <text evidence="4">The sequence shown here is derived from an EMBL/GenBank/DDBJ whole genome shotgun (WGS) entry which is preliminary data.</text>
</comment>
<dbReference type="EMBL" id="CAJHNH020000050">
    <property type="protein sequence ID" value="CAG5114889.1"/>
    <property type="molecule type" value="Genomic_DNA"/>
</dbReference>
<dbReference type="PANTHER" id="PTHR25462">
    <property type="entry name" value="BONUS, ISOFORM C-RELATED"/>
    <property type="match status" value="1"/>
</dbReference>
<dbReference type="Gene3D" id="3.30.40.10">
    <property type="entry name" value="Zinc/RING finger domain, C3HC4 (zinc finger)"/>
    <property type="match status" value="1"/>
</dbReference>
<feature type="domain" description="B box-type" evidence="3">
    <location>
        <begin position="203"/>
        <end position="245"/>
    </location>
</feature>
<dbReference type="SMART" id="SM00336">
    <property type="entry name" value="BBOX"/>
    <property type="match status" value="2"/>
</dbReference>
<dbReference type="SUPFAM" id="SSF57845">
    <property type="entry name" value="B-box zinc-binding domain"/>
    <property type="match status" value="1"/>
</dbReference>